<evidence type="ECO:0000313" key="2">
    <source>
        <dbReference type="EMBL" id="MPC17539.1"/>
    </source>
</evidence>
<name>A0A5B7D8B4_PORTR</name>
<keyword evidence="3" id="KW-1185">Reference proteome</keyword>
<sequence>MQCASSRRCIPCTAHCKGVAHPPVILVAYPEPHGHNIRRGAVPAISVITILGDTHIMKAASVTVRKSFSPRCDFMWVFAYPITSVSLSPQLGITSLHSREREGAKFRRAQGDDKTLNH</sequence>
<dbReference type="AlphaFoldDB" id="A0A5B7D8B4"/>
<dbReference type="Proteomes" id="UP000324222">
    <property type="component" value="Unassembled WGS sequence"/>
</dbReference>
<gene>
    <name evidence="2" type="ORF">E2C01_010399</name>
</gene>
<proteinExistence type="predicted"/>
<comment type="caution">
    <text evidence="2">The sequence shown here is derived from an EMBL/GenBank/DDBJ whole genome shotgun (WGS) entry which is preliminary data.</text>
</comment>
<reference evidence="2 3" key="1">
    <citation type="submission" date="2019-05" db="EMBL/GenBank/DDBJ databases">
        <title>Another draft genome of Portunus trituberculatus and its Hox gene families provides insights of decapod evolution.</title>
        <authorList>
            <person name="Jeong J.-H."/>
            <person name="Song I."/>
            <person name="Kim S."/>
            <person name="Choi T."/>
            <person name="Kim D."/>
            <person name="Ryu S."/>
            <person name="Kim W."/>
        </authorList>
    </citation>
    <scope>NUCLEOTIDE SEQUENCE [LARGE SCALE GENOMIC DNA]</scope>
    <source>
        <tissue evidence="2">Muscle</tissue>
    </source>
</reference>
<dbReference type="EMBL" id="VSRR010000598">
    <property type="protein sequence ID" value="MPC17539.1"/>
    <property type="molecule type" value="Genomic_DNA"/>
</dbReference>
<accession>A0A5B7D8B4</accession>
<organism evidence="2 3">
    <name type="scientific">Portunus trituberculatus</name>
    <name type="common">Swimming crab</name>
    <name type="synonym">Neptunus trituberculatus</name>
    <dbReference type="NCBI Taxonomy" id="210409"/>
    <lineage>
        <taxon>Eukaryota</taxon>
        <taxon>Metazoa</taxon>
        <taxon>Ecdysozoa</taxon>
        <taxon>Arthropoda</taxon>
        <taxon>Crustacea</taxon>
        <taxon>Multicrustacea</taxon>
        <taxon>Malacostraca</taxon>
        <taxon>Eumalacostraca</taxon>
        <taxon>Eucarida</taxon>
        <taxon>Decapoda</taxon>
        <taxon>Pleocyemata</taxon>
        <taxon>Brachyura</taxon>
        <taxon>Eubrachyura</taxon>
        <taxon>Portunoidea</taxon>
        <taxon>Portunidae</taxon>
        <taxon>Portuninae</taxon>
        <taxon>Portunus</taxon>
    </lineage>
</organism>
<evidence type="ECO:0000313" key="3">
    <source>
        <dbReference type="Proteomes" id="UP000324222"/>
    </source>
</evidence>
<evidence type="ECO:0000256" key="1">
    <source>
        <dbReference type="SAM" id="MobiDB-lite"/>
    </source>
</evidence>
<protein>
    <submittedName>
        <fullName evidence="2">Uncharacterized protein</fullName>
    </submittedName>
</protein>
<feature type="region of interest" description="Disordered" evidence="1">
    <location>
        <begin position="99"/>
        <end position="118"/>
    </location>
</feature>